<dbReference type="InterPro" id="IPR011990">
    <property type="entry name" value="TPR-like_helical_dom_sf"/>
</dbReference>
<proteinExistence type="predicted"/>
<dbReference type="SMART" id="SM01043">
    <property type="entry name" value="BTAD"/>
    <property type="match status" value="1"/>
</dbReference>
<sequence>MDARGGCRRRPARMAEWCRGHGRPCQRERQGQHTAQPNRICPTRHRARAAKAGKPDMDAVTSAAPLRLNLLGSFAVTWRDQPLDGFNYDKMRALLAYLSLEHQREHSRETLAALLWEASPASTWRGNLRRTLSDLRRVLETPTGLALFEAGKNSLRFLPAGHIDVLRFRQPPQHCSASPACQQCPNCIAELAEAAALYRGDFLAGLDLPDCPDFEDWLLLQRESLRCHALALLEHLSNHFEQQGELQRALPHAQRLVELDPWQESGQQRLMRLLARNGQSAAALAQYESFRHQLWKELGVHPSKACQALQQSIRQGELSAAPRPPAARPVALPPPPAELRQVTVLYCEIATPDSIDPEEALALLAEPQAQCAQVIRAHGGYLVQAHGGGLLAYFGYPQAREDAARIAVLAALSLAAACEPAQVRCGLHTGQIVTAPGQAMPDATGITSDLAIQVRQLAGYQEVTLSSATFRLVQGYFRCLPLQLCLLGSGASAGTIYRAEAASSARHRLAAQPRLTPLVGRSNELTRLHDIWRQVHQQQRGQALLLCGDPGVGKSRLVHELSKQIPVTLPGHQVELRCLEQHRSDPLFPCAELIRSLTGFTPDSAPAQRYQRLCEVLQAFGLDGARCDLVADLLGLPLPEDSPVHGLRGEQWHEGMLETLLAIIRANRQQPLLLVLEDAHWADASTLRLFERLLHEPELRPLMLLITARPEFATQTWLEAGAHLLQLPHLSPALAQSMVADLTASLDRDDLQRVLEMADGVPLFIEELAQWAASGHGQQGIPLTLNDLLMARIDLLGAARGTAQLAACIGREFPIELLEALYPGNPAELQAHLGELLRAGLINPGSQASLSQFKHALIQQAAYLSQPRALRRQTHARIAETLQQRFPARALHAPAQVAHHLSEAGQGAAAVPLWQSAGAHAQRISAYREAAQYYQRALDCLSDMPPGSQRDSQELALQLALGVVLNAADGYGAQRTVRAFERARELSERTSNIEERFGALVGIWAGTGSLGGHISAMELGREVMQAGEQSGRLSHRLIGMICYVGGSFWVRPMAETIAVSERILALSEPAARLECRQNYGEDPLVSGRTFMSMALWLHGQPERARQVSAELLAHARGDGFANALCFSLVTSNMLHFMLREPATVATLAAECLQQAERHGLRVWQDIANVQAGWARVLQGDEAGLQLMREGIAGNRSSMSSIEVTMQLFLLDAYAHLGRHDELLALVDPVLATARRRGENYMMADLLRLKAEALLASGLEEEVAALLEEAEQLAEWLQARALQLRLAITRARWQGGAALRQLVETRLAAIDGGHDDLDQQAARDLLRTMR</sequence>
<dbReference type="InterPro" id="IPR041664">
    <property type="entry name" value="AAA_16"/>
</dbReference>
<dbReference type="SUPFAM" id="SSF46894">
    <property type="entry name" value="C-terminal effector domain of the bipartite response regulators"/>
    <property type="match status" value="1"/>
</dbReference>
<dbReference type="Gene3D" id="1.25.40.10">
    <property type="entry name" value="Tetratricopeptide repeat domain"/>
    <property type="match status" value="1"/>
</dbReference>
<reference evidence="5 6" key="1">
    <citation type="submission" date="2018-09" db="EMBL/GenBank/DDBJ databases">
        <title>Metagenome Assembled Genomes from an Advanced Water Purification Facility.</title>
        <authorList>
            <person name="Stamps B.W."/>
            <person name="Spear J.R."/>
        </authorList>
    </citation>
    <scope>NUCLEOTIDE SEQUENCE [LARGE SCALE GENOMIC DNA]</scope>
    <source>
        <strain evidence="5">Bin_52_1</strain>
    </source>
</reference>
<evidence type="ECO:0000259" key="4">
    <source>
        <dbReference type="PROSITE" id="PS50125"/>
    </source>
</evidence>
<organism evidence="5 6">
    <name type="scientific">Aquipseudomonas alcaligenes</name>
    <name type="common">Pseudomonas alcaligenes</name>
    <dbReference type="NCBI Taxonomy" id="43263"/>
    <lineage>
        <taxon>Bacteria</taxon>
        <taxon>Pseudomonadati</taxon>
        <taxon>Pseudomonadota</taxon>
        <taxon>Gammaproteobacteria</taxon>
        <taxon>Pseudomonadales</taxon>
        <taxon>Pseudomonadaceae</taxon>
        <taxon>Aquipseudomonas</taxon>
    </lineage>
</organism>
<dbReference type="Proteomes" id="UP000321110">
    <property type="component" value="Unassembled WGS sequence"/>
</dbReference>
<dbReference type="EMBL" id="SSFO01000179">
    <property type="protein sequence ID" value="TXI31642.1"/>
    <property type="molecule type" value="Genomic_DNA"/>
</dbReference>
<dbReference type="GO" id="GO:0005524">
    <property type="term" value="F:ATP binding"/>
    <property type="evidence" value="ECO:0007669"/>
    <property type="project" value="UniProtKB-KW"/>
</dbReference>
<evidence type="ECO:0000313" key="6">
    <source>
        <dbReference type="Proteomes" id="UP000321110"/>
    </source>
</evidence>
<dbReference type="InterPro" id="IPR036388">
    <property type="entry name" value="WH-like_DNA-bd_sf"/>
</dbReference>
<dbReference type="GO" id="GO:0035556">
    <property type="term" value="P:intracellular signal transduction"/>
    <property type="evidence" value="ECO:0007669"/>
    <property type="project" value="InterPro"/>
</dbReference>
<dbReference type="Pfam" id="PF03704">
    <property type="entry name" value="BTAD"/>
    <property type="match status" value="1"/>
</dbReference>
<dbReference type="GO" id="GO:0006355">
    <property type="term" value="P:regulation of DNA-templated transcription"/>
    <property type="evidence" value="ECO:0007669"/>
    <property type="project" value="InterPro"/>
</dbReference>
<evidence type="ECO:0000256" key="3">
    <source>
        <dbReference type="SAM" id="Coils"/>
    </source>
</evidence>
<dbReference type="SMART" id="SM00044">
    <property type="entry name" value="CYCc"/>
    <property type="match status" value="1"/>
</dbReference>
<dbReference type="SUPFAM" id="SSF55073">
    <property type="entry name" value="Nucleotide cyclase"/>
    <property type="match status" value="1"/>
</dbReference>
<dbReference type="PANTHER" id="PTHR16305">
    <property type="entry name" value="TESTICULAR SOLUBLE ADENYLYL CYCLASE"/>
    <property type="match status" value="1"/>
</dbReference>
<accession>A0A5C7W4L1</accession>
<dbReference type="InterPro" id="IPR029787">
    <property type="entry name" value="Nucleotide_cyclase"/>
</dbReference>
<keyword evidence="1" id="KW-0547">Nucleotide-binding</keyword>
<protein>
    <recommendedName>
        <fullName evidence="4">Guanylate cyclase domain-containing protein</fullName>
    </recommendedName>
</protein>
<comment type="caution">
    <text evidence="5">The sequence shown here is derived from an EMBL/GenBank/DDBJ whole genome shotgun (WGS) entry which is preliminary data.</text>
</comment>
<dbReference type="GO" id="GO:0005737">
    <property type="term" value="C:cytoplasm"/>
    <property type="evidence" value="ECO:0007669"/>
    <property type="project" value="TreeGrafter"/>
</dbReference>
<dbReference type="PANTHER" id="PTHR16305:SF28">
    <property type="entry name" value="GUANYLATE CYCLASE DOMAIN-CONTAINING PROTEIN"/>
    <property type="match status" value="1"/>
</dbReference>
<dbReference type="InterPro" id="IPR001054">
    <property type="entry name" value="A/G_cyclase"/>
</dbReference>
<name>A0A5C7W4L1_AQUAC</name>
<dbReference type="InterPro" id="IPR016032">
    <property type="entry name" value="Sig_transdc_resp-reg_C-effctor"/>
</dbReference>
<dbReference type="GO" id="GO:0003677">
    <property type="term" value="F:DNA binding"/>
    <property type="evidence" value="ECO:0007669"/>
    <property type="project" value="InterPro"/>
</dbReference>
<feature type="coiled-coil region" evidence="3">
    <location>
        <begin position="1248"/>
        <end position="1286"/>
    </location>
</feature>
<dbReference type="Gene3D" id="3.30.70.1230">
    <property type="entry name" value="Nucleotide cyclase"/>
    <property type="match status" value="1"/>
</dbReference>
<dbReference type="PROSITE" id="PS50125">
    <property type="entry name" value="GUANYLATE_CYCLASE_2"/>
    <property type="match status" value="1"/>
</dbReference>
<dbReference type="InterPro" id="IPR005158">
    <property type="entry name" value="BTAD"/>
</dbReference>
<dbReference type="GO" id="GO:0004016">
    <property type="term" value="F:adenylate cyclase activity"/>
    <property type="evidence" value="ECO:0007669"/>
    <property type="project" value="UniProtKB-ARBA"/>
</dbReference>
<dbReference type="Pfam" id="PF13191">
    <property type="entry name" value="AAA_16"/>
    <property type="match status" value="1"/>
</dbReference>
<keyword evidence="2" id="KW-0067">ATP-binding</keyword>
<evidence type="ECO:0000256" key="2">
    <source>
        <dbReference type="ARBA" id="ARBA00022840"/>
    </source>
</evidence>
<dbReference type="GO" id="GO:0009190">
    <property type="term" value="P:cyclic nucleotide biosynthetic process"/>
    <property type="evidence" value="ECO:0007669"/>
    <property type="project" value="InterPro"/>
</dbReference>
<evidence type="ECO:0000313" key="5">
    <source>
        <dbReference type="EMBL" id="TXI31642.1"/>
    </source>
</evidence>
<dbReference type="SUPFAM" id="SSF48452">
    <property type="entry name" value="TPR-like"/>
    <property type="match status" value="1"/>
</dbReference>
<dbReference type="Gene3D" id="3.40.50.300">
    <property type="entry name" value="P-loop containing nucleotide triphosphate hydrolases"/>
    <property type="match status" value="1"/>
</dbReference>
<dbReference type="InterPro" id="IPR027417">
    <property type="entry name" value="P-loop_NTPase"/>
</dbReference>
<feature type="domain" description="Guanylate cyclase" evidence="4">
    <location>
        <begin position="337"/>
        <end position="455"/>
    </location>
</feature>
<dbReference type="SUPFAM" id="SSF52540">
    <property type="entry name" value="P-loop containing nucleoside triphosphate hydrolases"/>
    <property type="match status" value="1"/>
</dbReference>
<keyword evidence="3" id="KW-0175">Coiled coil</keyword>
<evidence type="ECO:0000256" key="1">
    <source>
        <dbReference type="ARBA" id="ARBA00022741"/>
    </source>
</evidence>
<dbReference type="Gene3D" id="1.10.10.10">
    <property type="entry name" value="Winged helix-like DNA-binding domain superfamily/Winged helix DNA-binding domain"/>
    <property type="match status" value="1"/>
</dbReference>
<gene>
    <name evidence="5" type="ORF">E6Q69_10885</name>
</gene>